<proteinExistence type="inferred from homology"/>
<dbReference type="AlphaFoldDB" id="A0A9Q0FFM8"/>
<dbReference type="SUPFAM" id="SSF52058">
    <property type="entry name" value="L domain-like"/>
    <property type="match status" value="1"/>
</dbReference>
<keyword evidence="4 9" id="KW-0637">Prenyltransferase</keyword>
<evidence type="ECO:0000256" key="6">
    <source>
        <dbReference type="ARBA" id="ARBA00022737"/>
    </source>
</evidence>
<dbReference type="GO" id="GO:0097354">
    <property type="term" value="P:prenylation"/>
    <property type="evidence" value="ECO:0007669"/>
    <property type="project" value="UniProtKB-UniRule"/>
</dbReference>
<dbReference type="SMART" id="SM00365">
    <property type="entry name" value="LRR_SD22"/>
    <property type="match status" value="2"/>
</dbReference>
<comment type="caution">
    <text evidence="10">The sequence shown here is derived from an EMBL/GenBank/DDBJ whole genome shotgun (WGS) entry which is preliminary data.</text>
</comment>
<evidence type="ECO:0000256" key="4">
    <source>
        <dbReference type="ARBA" id="ARBA00022602"/>
    </source>
</evidence>
<dbReference type="OrthoDB" id="1658at2759"/>
<keyword evidence="5 9" id="KW-0808">Transferase</keyword>
<dbReference type="InterPro" id="IPR032675">
    <property type="entry name" value="LRR_dom_sf"/>
</dbReference>
<comment type="function">
    <text evidence="9">Catalyzes the transfer of a geranyl-geranyl moiety from geranyl-geranyl pyrophosphate to cysteines occuring in specific C-terminal amino acid sequences.</text>
</comment>
<evidence type="ECO:0000256" key="3">
    <source>
        <dbReference type="ARBA" id="ARBA00014772"/>
    </source>
</evidence>
<evidence type="ECO:0000256" key="8">
    <source>
        <dbReference type="ARBA" id="ARBA00047658"/>
    </source>
</evidence>
<dbReference type="PANTHER" id="PTHR11129:SF2">
    <property type="entry name" value="GERANYLGERANYL TRANSFERASE TYPE-2 SUBUNIT ALPHA"/>
    <property type="match status" value="1"/>
</dbReference>
<dbReference type="GO" id="GO:0005968">
    <property type="term" value="C:Rab-protein geranylgeranyltransferase complex"/>
    <property type="evidence" value="ECO:0007669"/>
    <property type="project" value="TreeGrafter"/>
</dbReference>
<evidence type="ECO:0000256" key="1">
    <source>
        <dbReference type="ARBA" id="ARBA00006734"/>
    </source>
</evidence>
<dbReference type="EC" id="2.5.1.60" evidence="2 9"/>
<evidence type="ECO:0000313" key="11">
    <source>
        <dbReference type="Proteomes" id="UP001141552"/>
    </source>
</evidence>
<evidence type="ECO:0000313" key="10">
    <source>
        <dbReference type="EMBL" id="KAJ4830590.1"/>
    </source>
</evidence>
<comment type="catalytic activity">
    <reaction evidence="8 9">
        <text>geranylgeranyl diphosphate + L-cysteinyl-[protein] = S-geranylgeranyl-L-cysteinyl-[protein] + diphosphate</text>
        <dbReference type="Rhea" id="RHEA:21240"/>
        <dbReference type="Rhea" id="RHEA-COMP:10131"/>
        <dbReference type="Rhea" id="RHEA-COMP:11537"/>
        <dbReference type="ChEBI" id="CHEBI:29950"/>
        <dbReference type="ChEBI" id="CHEBI:33019"/>
        <dbReference type="ChEBI" id="CHEBI:57533"/>
        <dbReference type="ChEBI" id="CHEBI:86021"/>
        <dbReference type="EC" id="2.5.1.60"/>
    </reaction>
</comment>
<dbReference type="PANTHER" id="PTHR11129">
    <property type="entry name" value="PROTEIN FARNESYLTRANSFERASE ALPHA SUBUNIT/RAB GERANYLGERANYL TRANSFERASE ALPHA SUBUNIT"/>
    <property type="match status" value="1"/>
</dbReference>
<dbReference type="InterPro" id="IPR002088">
    <property type="entry name" value="Prenyl_trans_a"/>
</dbReference>
<evidence type="ECO:0000256" key="7">
    <source>
        <dbReference type="ARBA" id="ARBA00031267"/>
    </source>
</evidence>
<reference evidence="10" key="2">
    <citation type="journal article" date="2023" name="Plants (Basel)">
        <title>Annotation of the Turnera subulata (Passifloraceae) Draft Genome Reveals the S-Locus Evolved after the Divergence of Turneroideae from Passifloroideae in a Stepwise Manner.</title>
        <authorList>
            <person name="Henning P.M."/>
            <person name="Roalson E.H."/>
            <person name="Mir W."/>
            <person name="McCubbin A.G."/>
            <person name="Shore J.S."/>
        </authorList>
    </citation>
    <scope>NUCLEOTIDE SEQUENCE</scope>
    <source>
        <strain evidence="10">F60SS</strain>
    </source>
</reference>
<dbReference type="PROSITE" id="PS51147">
    <property type="entry name" value="PFTA"/>
    <property type="match status" value="4"/>
</dbReference>
<keyword evidence="11" id="KW-1185">Reference proteome</keyword>
<dbReference type="Gene3D" id="1.25.40.120">
    <property type="entry name" value="Protein prenylyltransferase"/>
    <property type="match status" value="1"/>
</dbReference>
<dbReference type="Pfam" id="PF01239">
    <property type="entry name" value="PPTA"/>
    <property type="match status" value="4"/>
</dbReference>
<dbReference type="PROSITE" id="PS51450">
    <property type="entry name" value="LRR"/>
    <property type="match status" value="2"/>
</dbReference>
<dbReference type="Gene3D" id="3.80.10.10">
    <property type="entry name" value="Ribonuclease Inhibitor"/>
    <property type="match status" value="1"/>
</dbReference>
<dbReference type="FunFam" id="1.25.40.120:FF:000035">
    <property type="entry name" value="Geranylgeranyl transferase type-2 subunit alpha"/>
    <property type="match status" value="1"/>
</dbReference>
<comment type="similarity">
    <text evidence="1 9">Belongs to the protein prenyltransferase subunit alpha family.</text>
</comment>
<organism evidence="10 11">
    <name type="scientific">Turnera subulata</name>
    <dbReference type="NCBI Taxonomy" id="218843"/>
    <lineage>
        <taxon>Eukaryota</taxon>
        <taxon>Viridiplantae</taxon>
        <taxon>Streptophyta</taxon>
        <taxon>Embryophyta</taxon>
        <taxon>Tracheophyta</taxon>
        <taxon>Spermatophyta</taxon>
        <taxon>Magnoliopsida</taxon>
        <taxon>eudicotyledons</taxon>
        <taxon>Gunneridae</taxon>
        <taxon>Pentapetalae</taxon>
        <taxon>rosids</taxon>
        <taxon>fabids</taxon>
        <taxon>Malpighiales</taxon>
        <taxon>Passifloraceae</taxon>
        <taxon>Turnera</taxon>
    </lineage>
</organism>
<sequence>MHGVSRKTSKPEAESTAEARELRALQSQFLPNHHNKNYTKEALHLSAKLLEKNPEYYTAWNYRKLALQHALDSQPDLLPTILLEELQVAKNALKRNPRAYGAWHHRKWVLSKGDDSFLDKELQDLDDIQRLKAKDQERNFHIWNHRRFVTAMMRRSYKDELDHTENMIGTNFSNYSAWHNRSVLLSNLMEKKVQGFSQKNQVLTKELEFVRAALFTDEEDQSGWFYHLWLLDQIVKTVSPQLVSSWPSHGEVIQLRGSAMDGFFTSTSDKSKFDSVVLPIILCFNQAIKGVSSMTVSVSFRSETKKDVVWRPISTTPSQAAQVWAANLSFSDKELQSLEACSVEVRVEASKGIFSSTGCEYGHPSRFVFSVQAQALNTKRLSDLEKISWKDGNFHPQEHNNMDLNFTVPVEQLTVSNGHESTSSVWQAEIVSEEKEHFRDLLDYKIGKLTMARLLMADDALMSSGKSVHSEETLRLYTELMTLDPTHFGYYKDEHSFATLRQLTKCRRTLLSHCFQYGDSASSTNNNTICLRLNDLTLSRLGSFERLLWVEMLDLSNNEIQSIEGLEALQLLSSLNLSRNNIGSFTALLPLRQLKSLKVLDISYNNIALRSVDTTRCSSPLFNSAEVDLYFQEMMIDGISGANYWDAGLVLKGLNLTQLDVLGNKITDGHTFLLFLVKALPSLKWLDGRQLT</sequence>
<evidence type="ECO:0000256" key="9">
    <source>
        <dbReference type="RuleBase" id="RU367120"/>
    </source>
</evidence>
<dbReference type="Proteomes" id="UP001141552">
    <property type="component" value="Unassembled WGS sequence"/>
</dbReference>
<dbReference type="InterPro" id="IPR001611">
    <property type="entry name" value="Leu-rich_rpt"/>
</dbReference>
<accession>A0A9Q0FFM8</accession>
<evidence type="ECO:0000256" key="5">
    <source>
        <dbReference type="ARBA" id="ARBA00022679"/>
    </source>
</evidence>
<evidence type="ECO:0000256" key="2">
    <source>
        <dbReference type="ARBA" id="ARBA00012656"/>
    </source>
</evidence>
<reference evidence="10" key="1">
    <citation type="submission" date="2022-02" db="EMBL/GenBank/DDBJ databases">
        <authorList>
            <person name="Henning P.M."/>
            <person name="McCubbin A.G."/>
            <person name="Shore J.S."/>
        </authorList>
    </citation>
    <scope>NUCLEOTIDE SEQUENCE</scope>
    <source>
        <strain evidence="10">F60SS</strain>
        <tissue evidence="10">Leaves</tissue>
    </source>
</reference>
<dbReference type="EMBL" id="JAKUCV010005599">
    <property type="protein sequence ID" value="KAJ4830590.1"/>
    <property type="molecule type" value="Genomic_DNA"/>
</dbReference>
<keyword evidence="6" id="KW-0677">Repeat</keyword>
<dbReference type="SUPFAM" id="SSF48439">
    <property type="entry name" value="Protein prenylyltransferase"/>
    <property type="match status" value="1"/>
</dbReference>
<name>A0A9Q0FFM8_9ROSI</name>
<protein>
    <recommendedName>
        <fullName evidence="3 9">Geranylgeranyl transferase type-2 subunit alpha</fullName>
        <ecNumber evidence="2 9">2.5.1.60</ecNumber>
    </recommendedName>
    <alternativeName>
        <fullName evidence="7 9">Geranylgeranyl transferase type II subunit alpha</fullName>
    </alternativeName>
</protein>
<gene>
    <name evidence="10" type="ORF">Tsubulata_050285</name>
</gene>
<dbReference type="GO" id="GO:0004663">
    <property type="term" value="F:Rab geranylgeranyltransferase activity"/>
    <property type="evidence" value="ECO:0007669"/>
    <property type="project" value="UniProtKB-UniRule"/>
</dbReference>